<dbReference type="Gene3D" id="3.15.10.10">
    <property type="entry name" value="Bactericidal permeability-increasing protein, domain 1"/>
    <property type="match status" value="1"/>
</dbReference>
<evidence type="ECO:0000256" key="1">
    <source>
        <dbReference type="SAM" id="MobiDB-lite"/>
    </source>
</evidence>
<dbReference type="PANTHER" id="PTHR31138">
    <property type="entry name" value="CHROMOSOME 19, WHOLE GENOME SHOTGUN SEQUENCE"/>
    <property type="match status" value="1"/>
</dbReference>
<feature type="domain" description="HAM1-like N-terminal" evidence="2">
    <location>
        <begin position="117"/>
        <end position="248"/>
    </location>
</feature>
<dbReference type="Proteomes" id="UP000241769">
    <property type="component" value="Unassembled WGS sequence"/>
</dbReference>
<proteinExistence type="predicted"/>
<reference evidence="3 4" key="1">
    <citation type="journal article" date="2018" name="Genome Biol. Evol.">
        <title>Multiple Roots of Fruiting Body Formation in Amoebozoa.</title>
        <authorList>
            <person name="Hillmann F."/>
            <person name="Forbes G."/>
            <person name="Novohradska S."/>
            <person name="Ferling I."/>
            <person name="Riege K."/>
            <person name="Groth M."/>
            <person name="Westermann M."/>
            <person name="Marz M."/>
            <person name="Spaller T."/>
            <person name="Winckler T."/>
            <person name="Schaap P."/>
            <person name="Glockner G."/>
        </authorList>
    </citation>
    <scope>NUCLEOTIDE SEQUENCE [LARGE SCALE GENOMIC DNA]</scope>
    <source>
        <strain evidence="3 4">Jena</strain>
    </source>
</reference>
<dbReference type="InterPro" id="IPR045967">
    <property type="entry name" value="HAM1-like_N"/>
</dbReference>
<dbReference type="Pfam" id="PF19343">
    <property type="entry name" value="HAM1_N"/>
    <property type="match status" value="2"/>
</dbReference>
<dbReference type="InParanoid" id="A0A2P6NWQ3"/>
<evidence type="ECO:0000259" key="2">
    <source>
        <dbReference type="Pfam" id="PF19343"/>
    </source>
</evidence>
<dbReference type="STRING" id="1890364.A0A2P6NWQ3"/>
<feature type="region of interest" description="Disordered" evidence="1">
    <location>
        <begin position="709"/>
        <end position="753"/>
    </location>
</feature>
<keyword evidence="4" id="KW-1185">Reference proteome</keyword>
<name>A0A2P6NWQ3_9EUKA</name>
<feature type="compositionally biased region" description="Polar residues" evidence="1">
    <location>
        <begin position="727"/>
        <end position="743"/>
    </location>
</feature>
<dbReference type="PANTHER" id="PTHR31138:SF1">
    <property type="entry name" value="PDZ DOMAIN-CONTAINING PROTEIN"/>
    <property type="match status" value="1"/>
</dbReference>
<feature type="compositionally biased region" description="Basic and acidic residues" evidence="1">
    <location>
        <begin position="713"/>
        <end position="725"/>
    </location>
</feature>
<dbReference type="EMBL" id="MDYQ01000011">
    <property type="protein sequence ID" value="PRP88394.1"/>
    <property type="molecule type" value="Genomic_DNA"/>
</dbReference>
<dbReference type="AlphaFoldDB" id="A0A2P6NWQ3"/>
<protein>
    <recommendedName>
        <fullName evidence="2">HAM1-like N-terminal domain-containing protein</fullName>
    </recommendedName>
</protein>
<comment type="caution">
    <text evidence="3">The sequence shown here is derived from an EMBL/GenBank/DDBJ whole genome shotgun (WGS) entry which is preliminary data.</text>
</comment>
<feature type="domain" description="HAM1-like N-terminal" evidence="2">
    <location>
        <begin position="324"/>
        <end position="632"/>
    </location>
</feature>
<sequence>MEATEAELGEQVEEDWDHEYRNALEWIWNVNGLDQLLVTVEASFGHDKHIVPSSQLSGLHRAPHSAGTNNQVHYEHETKEDMSDTIGSANKSEGKMIDPADPQMSVVSAAVQTAQIIYNGGVPDNEQIIATIDGTLHAMEERAREAVLNQRGQLLANDAQRILEQSKKFVEEKNHDELFQKIFQDTKAASSETREQATKFRQAANIDAVQGQANDIMYIIKSILFEIVKSKDFRRLITDSVKLLQNIFWRQLDSTGTIINEEVKAGSTSSKTGKLPDYTARDYKIPEGQRMVYIPDKVVPNNNNDASEREKAEFLDKVSTILEKLSSNQEYSKAMQNIFALFDRLSFQSTVLNDKSTTESMSLTENQLKVRDDIIMLIERWTGEGSLKPVIVNIKNFYKIVAKDQRAVSFLREGRIAITNAFKNPDTLNHPEDRQRFSLLIDQYRSLLSDPRYSYYWKDILDQISDVMKSFKDDEVSQDLADAIRNFVQDMTLDSNGRVSLGSLQDSIIQMKSLFLPVILKQLEAIPIGRIEGSNPKMDYVVDHVILSAYDVLPEMIKFNFLTVINVDMRELATDNAKARMRLEIKNIRSHLRDIYFKFNRKVFPKIDDEGRADIDVHGDGLSMSIEWEISSEAKSTGEPVQFVLKQCQVTCDQVSVTVKAAKHPTMDRIGIKLLSGKVKRQVEAKTREYLEYFGGQFADGLNRAIKHKRTDPRKSLAEAEREGLVSRSSYQGSTPTTTSQNVAVPPTATRII</sequence>
<evidence type="ECO:0000313" key="4">
    <source>
        <dbReference type="Proteomes" id="UP000241769"/>
    </source>
</evidence>
<dbReference type="OrthoDB" id="19585at2759"/>
<accession>A0A2P6NWQ3</accession>
<evidence type="ECO:0000313" key="3">
    <source>
        <dbReference type="EMBL" id="PRP88394.1"/>
    </source>
</evidence>
<organism evidence="3 4">
    <name type="scientific">Planoprotostelium fungivorum</name>
    <dbReference type="NCBI Taxonomy" id="1890364"/>
    <lineage>
        <taxon>Eukaryota</taxon>
        <taxon>Amoebozoa</taxon>
        <taxon>Evosea</taxon>
        <taxon>Variosea</taxon>
        <taxon>Cavosteliida</taxon>
        <taxon>Cavosteliaceae</taxon>
        <taxon>Planoprotostelium</taxon>
    </lineage>
</organism>
<gene>
    <name evidence="3" type="ORF">PROFUN_03308</name>
</gene>